<gene>
    <name evidence="9" type="ORF">AVEN_112245_1</name>
</gene>
<dbReference type="GO" id="GO:0004519">
    <property type="term" value="F:endonuclease activity"/>
    <property type="evidence" value="ECO:0007669"/>
    <property type="project" value="UniProtKB-KW"/>
</dbReference>
<proteinExistence type="predicted"/>
<feature type="domain" description="Reverse transcriptase RNase H-like" evidence="8">
    <location>
        <begin position="35"/>
        <end position="138"/>
    </location>
</feature>
<keyword evidence="5" id="KW-0378">Hydrolase</keyword>
<accession>A0A4Y2H4Z2</accession>
<dbReference type="AlphaFoldDB" id="A0A4Y2H4Z2"/>
<sequence>MKKNGIFKWEKVPEELFETLKRELTIQPISALYSPEVKTEVHTDACVDGIAGMLLQLGSDNKWHLVYCMSKKTTETENKYHSSKLELMAIVWTLEGFRQFLLDISFTVVSECQALIYMNAKKSSNHQIARWSLLFQEFNFEICHGPGVRMFHIDAISKAPVLNSSDTLDSLIENKLEVCLTLSVEDQVLMMQHADDTLKELILILKKDNEDRIKEEKQKVQNYVLKGNGLFCVINYGARERLLFVIPKSKDGILRLFADEEHEVWNDLEKVQLEAREKIAKGQEKMKAYYDKKKSGTLLFDKGEIMVVRRNPKATGESTKAQSRYRGPMVVTEILPSDTYRISQLEPSNGRLYATTARVRELKAWNEDDDEPGMQRPKRTVCKPVRSGDFIPDR</sequence>
<dbReference type="EMBL" id="BGPR01001764">
    <property type="protein sequence ID" value="GBM61362.1"/>
    <property type="molecule type" value="Genomic_DNA"/>
</dbReference>
<evidence type="ECO:0000256" key="3">
    <source>
        <dbReference type="ARBA" id="ARBA00022722"/>
    </source>
</evidence>
<reference evidence="9 10" key="1">
    <citation type="journal article" date="2019" name="Sci. Rep.">
        <title>Orb-weaving spider Araneus ventricosus genome elucidates the spidroin gene catalogue.</title>
        <authorList>
            <person name="Kono N."/>
            <person name="Nakamura H."/>
            <person name="Ohtoshi R."/>
            <person name="Moran D.A.P."/>
            <person name="Shinohara A."/>
            <person name="Yoshida Y."/>
            <person name="Fujiwara M."/>
            <person name="Mori M."/>
            <person name="Tomita M."/>
            <person name="Arakawa K."/>
        </authorList>
    </citation>
    <scope>NUCLEOTIDE SEQUENCE [LARGE SCALE GENOMIC DNA]</scope>
</reference>
<feature type="region of interest" description="Disordered" evidence="7">
    <location>
        <begin position="364"/>
        <end position="394"/>
    </location>
</feature>
<keyword evidence="3" id="KW-0540">Nuclease</keyword>
<dbReference type="PANTHER" id="PTHR34072:SF52">
    <property type="entry name" value="RIBONUCLEASE H"/>
    <property type="match status" value="1"/>
</dbReference>
<protein>
    <recommendedName>
        <fullName evidence="8">Reverse transcriptase RNase H-like domain-containing protein</fullName>
    </recommendedName>
</protein>
<organism evidence="9 10">
    <name type="scientific">Araneus ventricosus</name>
    <name type="common">Orbweaver spider</name>
    <name type="synonym">Epeira ventricosa</name>
    <dbReference type="NCBI Taxonomy" id="182803"/>
    <lineage>
        <taxon>Eukaryota</taxon>
        <taxon>Metazoa</taxon>
        <taxon>Ecdysozoa</taxon>
        <taxon>Arthropoda</taxon>
        <taxon>Chelicerata</taxon>
        <taxon>Arachnida</taxon>
        <taxon>Araneae</taxon>
        <taxon>Araneomorphae</taxon>
        <taxon>Entelegynae</taxon>
        <taxon>Araneoidea</taxon>
        <taxon>Araneidae</taxon>
        <taxon>Araneus</taxon>
    </lineage>
</organism>
<dbReference type="InterPro" id="IPR041373">
    <property type="entry name" value="RT_RNaseH"/>
</dbReference>
<dbReference type="InterPro" id="IPR043502">
    <property type="entry name" value="DNA/RNA_pol_sf"/>
</dbReference>
<dbReference type="Proteomes" id="UP000499080">
    <property type="component" value="Unassembled WGS sequence"/>
</dbReference>
<evidence type="ECO:0000256" key="2">
    <source>
        <dbReference type="ARBA" id="ARBA00022695"/>
    </source>
</evidence>
<evidence type="ECO:0000313" key="10">
    <source>
        <dbReference type="Proteomes" id="UP000499080"/>
    </source>
</evidence>
<evidence type="ECO:0000256" key="6">
    <source>
        <dbReference type="ARBA" id="ARBA00022918"/>
    </source>
</evidence>
<dbReference type="Pfam" id="PF17917">
    <property type="entry name" value="RT_RNaseH"/>
    <property type="match status" value="1"/>
</dbReference>
<keyword evidence="4" id="KW-0255">Endonuclease</keyword>
<evidence type="ECO:0000256" key="5">
    <source>
        <dbReference type="ARBA" id="ARBA00022801"/>
    </source>
</evidence>
<keyword evidence="6" id="KW-0695">RNA-directed DNA polymerase</keyword>
<dbReference type="OrthoDB" id="115435at2759"/>
<dbReference type="GO" id="GO:0016787">
    <property type="term" value="F:hydrolase activity"/>
    <property type="evidence" value="ECO:0007669"/>
    <property type="project" value="UniProtKB-KW"/>
</dbReference>
<keyword evidence="10" id="KW-1185">Reference proteome</keyword>
<keyword evidence="2" id="KW-0548">Nucleotidyltransferase</keyword>
<comment type="caution">
    <text evidence="9">The sequence shown here is derived from an EMBL/GenBank/DDBJ whole genome shotgun (WGS) entry which is preliminary data.</text>
</comment>
<dbReference type="PANTHER" id="PTHR34072">
    <property type="entry name" value="ENZYMATIC POLYPROTEIN-RELATED"/>
    <property type="match status" value="1"/>
</dbReference>
<dbReference type="CDD" id="cd09274">
    <property type="entry name" value="RNase_HI_RT_Ty3"/>
    <property type="match status" value="1"/>
</dbReference>
<evidence type="ECO:0000256" key="4">
    <source>
        <dbReference type="ARBA" id="ARBA00022759"/>
    </source>
</evidence>
<evidence type="ECO:0000256" key="7">
    <source>
        <dbReference type="SAM" id="MobiDB-lite"/>
    </source>
</evidence>
<evidence type="ECO:0000313" key="9">
    <source>
        <dbReference type="EMBL" id="GBM61362.1"/>
    </source>
</evidence>
<dbReference type="GO" id="GO:0003964">
    <property type="term" value="F:RNA-directed DNA polymerase activity"/>
    <property type="evidence" value="ECO:0007669"/>
    <property type="project" value="UniProtKB-KW"/>
</dbReference>
<name>A0A4Y2H4Z2_ARAVE</name>
<evidence type="ECO:0000256" key="1">
    <source>
        <dbReference type="ARBA" id="ARBA00022679"/>
    </source>
</evidence>
<evidence type="ECO:0000259" key="8">
    <source>
        <dbReference type="Pfam" id="PF17917"/>
    </source>
</evidence>
<dbReference type="SUPFAM" id="SSF56672">
    <property type="entry name" value="DNA/RNA polymerases"/>
    <property type="match status" value="1"/>
</dbReference>
<keyword evidence="1" id="KW-0808">Transferase</keyword>